<dbReference type="InterPro" id="IPR011098">
    <property type="entry name" value="G5_dom"/>
</dbReference>
<dbReference type="SUPFAM" id="SSF51261">
    <property type="entry name" value="Duplicated hybrid motif"/>
    <property type="match status" value="1"/>
</dbReference>
<keyword evidence="2" id="KW-1133">Transmembrane helix</keyword>
<reference evidence="5" key="1">
    <citation type="submission" date="2020-10" db="EMBL/GenBank/DDBJ databases">
        <authorList>
            <person name="Gilroy R."/>
        </authorList>
    </citation>
    <scope>NUCLEOTIDE SEQUENCE</scope>
    <source>
        <strain evidence="5">4509</strain>
    </source>
</reference>
<dbReference type="InterPro" id="IPR050570">
    <property type="entry name" value="Cell_wall_metabolism_enzyme"/>
</dbReference>
<dbReference type="SMART" id="SM01208">
    <property type="entry name" value="G5"/>
    <property type="match status" value="1"/>
</dbReference>
<keyword evidence="1" id="KW-0732">Signal</keyword>
<evidence type="ECO:0000259" key="3">
    <source>
        <dbReference type="PROSITE" id="PS51109"/>
    </source>
</evidence>
<dbReference type="CDD" id="cd00118">
    <property type="entry name" value="LysM"/>
    <property type="match status" value="1"/>
</dbReference>
<dbReference type="InterPro" id="IPR018392">
    <property type="entry name" value="LysM"/>
</dbReference>
<protein>
    <submittedName>
        <fullName evidence="5">M23 family metallopeptidase</fullName>
    </submittedName>
</protein>
<dbReference type="Gene3D" id="2.20.230.10">
    <property type="entry name" value="Resuscitation-promoting factor rpfb"/>
    <property type="match status" value="1"/>
</dbReference>
<comment type="caution">
    <text evidence="5">The sequence shown here is derived from an EMBL/GenBank/DDBJ whole genome shotgun (WGS) entry which is preliminary data.</text>
</comment>
<evidence type="ECO:0000313" key="6">
    <source>
        <dbReference type="Proteomes" id="UP000824082"/>
    </source>
</evidence>
<dbReference type="Gene3D" id="2.70.70.10">
    <property type="entry name" value="Glucose Permease (Domain IIA)"/>
    <property type="match status" value="1"/>
</dbReference>
<evidence type="ECO:0000256" key="1">
    <source>
        <dbReference type="ARBA" id="ARBA00022729"/>
    </source>
</evidence>
<proteinExistence type="predicted"/>
<evidence type="ECO:0000259" key="4">
    <source>
        <dbReference type="PROSITE" id="PS51782"/>
    </source>
</evidence>
<dbReference type="Pfam" id="PF01476">
    <property type="entry name" value="LysM"/>
    <property type="match status" value="1"/>
</dbReference>
<dbReference type="Proteomes" id="UP000824082">
    <property type="component" value="Unassembled WGS sequence"/>
</dbReference>
<feature type="domain" description="LysM" evidence="4">
    <location>
        <begin position="298"/>
        <end position="343"/>
    </location>
</feature>
<reference evidence="5" key="2">
    <citation type="journal article" date="2021" name="PeerJ">
        <title>Extensive microbial diversity within the chicken gut microbiome revealed by metagenomics and culture.</title>
        <authorList>
            <person name="Gilroy R."/>
            <person name="Ravi A."/>
            <person name="Getino M."/>
            <person name="Pursley I."/>
            <person name="Horton D.L."/>
            <person name="Alikhan N.F."/>
            <person name="Baker D."/>
            <person name="Gharbi K."/>
            <person name="Hall N."/>
            <person name="Watson M."/>
            <person name="Adriaenssens E.M."/>
            <person name="Foster-Nyarko E."/>
            <person name="Jarju S."/>
            <person name="Secka A."/>
            <person name="Antonio M."/>
            <person name="Oren A."/>
            <person name="Chaudhuri R.R."/>
            <person name="La Ragione R."/>
            <person name="Hildebrand F."/>
            <person name="Pallen M.J."/>
        </authorList>
    </citation>
    <scope>NUCLEOTIDE SEQUENCE</scope>
    <source>
        <strain evidence="5">4509</strain>
    </source>
</reference>
<dbReference type="SUPFAM" id="SSF54106">
    <property type="entry name" value="LysM domain"/>
    <property type="match status" value="1"/>
</dbReference>
<gene>
    <name evidence="5" type="ORF">IAD19_08060</name>
</gene>
<sequence>MNSPKKDGFHPAEFLIWLGELMFYLCKGLRVGLRWIYHNTLRHYKRRIVVLSKRAFRRTKRTLQHFWQRLTAPFHKTADGWRVVRQKMALTKGQPFRVRMNTLSDAMQDGFHTNAGLVRSLFNLCLPLLAAVVLAVVLVVVSQMNSGVNVIYNGQVIGVVNTEAQANQAIRMVQSRMVLNEGDDVFTFEPTYSIDYVDSSAIMDEYQLADEIISLSGDSIAEGEGLYVNGSFFGATQDLGTIQPVLDDLLNSQRTGAEDEEVAFAESVEVVTGLYPTANLQDGEDLAAAITGTTQEDTYYTIQVGDTPSGVADALGIDYDQLLALNPGCDQPQNFIAGQQLLVTKAVPVLSVQVTRTIQYQQEIPYETETTNSSLYLQGTNKVTREGQNGLADVTARATYVNGVEVSRTVLTTTTIQEPVNEQVTVGTGTVDVSSGGSGSFIWPMSGYVSSEYGDSDGRSSNHRGMDIARYGGATGAPIYASAGGRVIYATYNSGGYGRLVKIDHGNGIQTWYAHCNTLLVSVGDVVAQGQQIATAGSTGNVTGPHLHFEVVVNGVKVNPRRYLP</sequence>
<dbReference type="Gene3D" id="3.10.350.10">
    <property type="entry name" value="LysM domain"/>
    <property type="match status" value="1"/>
</dbReference>
<keyword evidence="2" id="KW-0472">Membrane</keyword>
<organism evidence="5 6">
    <name type="scientific">Candidatus Egerieicola faecale</name>
    <dbReference type="NCBI Taxonomy" id="2840774"/>
    <lineage>
        <taxon>Bacteria</taxon>
        <taxon>Bacillati</taxon>
        <taxon>Bacillota</taxon>
        <taxon>Clostridia</taxon>
        <taxon>Eubacteriales</taxon>
        <taxon>Oscillospiraceae</taxon>
        <taxon>Oscillospiraceae incertae sedis</taxon>
        <taxon>Candidatus Egerieicola</taxon>
    </lineage>
</organism>
<dbReference type="EMBL" id="DVMX01000151">
    <property type="protein sequence ID" value="HIU42488.1"/>
    <property type="molecule type" value="Genomic_DNA"/>
</dbReference>
<feature type="transmembrane region" description="Helical" evidence="2">
    <location>
        <begin position="14"/>
        <end position="37"/>
    </location>
</feature>
<dbReference type="SMART" id="SM00257">
    <property type="entry name" value="LysM"/>
    <property type="match status" value="1"/>
</dbReference>
<accession>A0A9D1IS01</accession>
<dbReference type="AlphaFoldDB" id="A0A9D1IS01"/>
<feature type="domain" description="G5" evidence="3">
    <location>
        <begin position="350"/>
        <end position="430"/>
    </location>
</feature>
<dbReference type="Pfam" id="PF01551">
    <property type="entry name" value="Peptidase_M23"/>
    <property type="match status" value="1"/>
</dbReference>
<dbReference type="PANTHER" id="PTHR21666:SF270">
    <property type="entry name" value="MUREIN HYDROLASE ACTIVATOR ENVC"/>
    <property type="match status" value="1"/>
</dbReference>
<evidence type="ECO:0000313" key="5">
    <source>
        <dbReference type="EMBL" id="HIU42488.1"/>
    </source>
</evidence>
<dbReference type="InterPro" id="IPR016047">
    <property type="entry name" value="M23ase_b-sheet_dom"/>
</dbReference>
<dbReference type="InterPro" id="IPR036779">
    <property type="entry name" value="LysM_dom_sf"/>
</dbReference>
<dbReference type="CDD" id="cd12797">
    <property type="entry name" value="M23_peptidase"/>
    <property type="match status" value="1"/>
</dbReference>
<name>A0A9D1IS01_9FIRM</name>
<dbReference type="PROSITE" id="PS51109">
    <property type="entry name" value="G5"/>
    <property type="match status" value="1"/>
</dbReference>
<feature type="transmembrane region" description="Helical" evidence="2">
    <location>
        <begin position="121"/>
        <end position="141"/>
    </location>
</feature>
<keyword evidence="2" id="KW-0812">Transmembrane</keyword>
<dbReference type="PANTHER" id="PTHR21666">
    <property type="entry name" value="PEPTIDASE-RELATED"/>
    <property type="match status" value="1"/>
</dbReference>
<dbReference type="Pfam" id="PF07501">
    <property type="entry name" value="G5"/>
    <property type="match status" value="1"/>
</dbReference>
<evidence type="ECO:0000256" key="2">
    <source>
        <dbReference type="SAM" id="Phobius"/>
    </source>
</evidence>
<dbReference type="GO" id="GO:0004222">
    <property type="term" value="F:metalloendopeptidase activity"/>
    <property type="evidence" value="ECO:0007669"/>
    <property type="project" value="TreeGrafter"/>
</dbReference>
<dbReference type="PROSITE" id="PS51782">
    <property type="entry name" value="LYSM"/>
    <property type="match status" value="1"/>
</dbReference>
<dbReference type="InterPro" id="IPR011055">
    <property type="entry name" value="Dup_hybrid_motif"/>
</dbReference>